<dbReference type="InterPro" id="IPR003740">
    <property type="entry name" value="YitT"/>
</dbReference>
<proteinExistence type="predicted"/>
<keyword evidence="2" id="KW-1003">Cell membrane</keyword>
<evidence type="ECO:0000256" key="4">
    <source>
        <dbReference type="ARBA" id="ARBA00022989"/>
    </source>
</evidence>
<dbReference type="EMBL" id="AP014568">
    <property type="protein sequence ID" value="BAO80905.1"/>
    <property type="molecule type" value="Genomic_DNA"/>
</dbReference>
<dbReference type="PANTHER" id="PTHR33545">
    <property type="entry name" value="UPF0750 MEMBRANE PROTEIN YITT-RELATED"/>
    <property type="match status" value="1"/>
</dbReference>
<dbReference type="Pfam" id="PF02588">
    <property type="entry name" value="YitT_membrane"/>
    <property type="match status" value="1"/>
</dbReference>
<dbReference type="Proteomes" id="UP000067461">
    <property type="component" value="Chromosome"/>
</dbReference>
<reference evidence="7 8" key="1">
    <citation type="journal article" date="2014" name="Nat. Commun.">
        <title>Physiological and genomic features of highly alkaliphilic hydrogen-utilizing Betaproteobacteria from a continental serpentinizing site.</title>
        <authorList>
            <person name="Suzuki S."/>
            <person name="Kuenen J.G."/>
            <person name="Schipper K."/>
            <person name="van der Velde S."/>
            <person name="Ishii S."/>
            <person name="Wu A."/>
            <person name="Sorokin D.Y."/>
            <person name="Tenney A."/>
            <person name="Meng X.Y."/>
            <person name="Morrill P.L."/>
            <person name="Kamagata Y."/>
            <person name="Muyzer G."/>
            <person name="Nealson K.H."/>
        </authorList>
    </citation>
    <scope>NUCLEOTIDE SEQUENCE [LARGE SCALE GENOMIC DNA]</scope>
    <source>
        <strain evidence="7 8">A1</strain>
    </source>
</reference>
<accession>A0A060NIV3</accession>
<keyword evidence="4 6" id="KW-1133">Transmembrane helix</keyword>
<feature type="transmembrane region" description="Helical" evidence="6">
    <location>
        <begin position="154"/>
        <end position="176"/>
    </location>
</feature>
<feature type="transmembrane region" description="Helical" evidence="6">
    <location>
        <begin position="54"/>
        <end position="78"/>
    </location>
</feature>
<dbReference type="InterPro" id="IPR051461">
    <property type="entry name" value="UPF0750_membrane"/>
</dbReference>
<dbReference type="RefSeq" id="WP_171820222.1">
    <property type="nucleotide sequence ID" value="NZ_AP014568.1"/>
</dbReference>
<keyword evidence="3 6" id="KW-0812">Transmembrane</keyword>
<protein>
    <submittedName>
        <fullName evidence="7">Uncharacterized conserved protein</fullName>
    </submittedName>
</protein>
<evidence type="ECO:0000256" key="3">
    <source>
        <dbReference type="ARBA" id="ARBA00022692"/>
    </source>
</evidence>
<dbReference type="PANTHER" id="PTHR33545:SF5">
    <property type="entry name" value="UPF0750 MEMBRANE PROTEIN YITT"/>
    <property type="match status" value="1"/>
</dbReference>
<name>A0A060NIV3_9BURK</name>
<evidence type="ECO:0000313" key="8">
    <source>
        <dbReference type="Proteomes" id="UP000067461"/>
    </source>
</evidence>
<feature type="transmembrane region" description="Helical" evidence="6">
    <location>
        <begin position="24"/>
        <end position="42"/>
    </location>
</feature>
<sequence length="208" mass="22410">MSQPPLAGVAAAAPHSHFEDAQGLLVASLFVALAVLMFQQALLLTGGTTGLAFLLHYAFAWPLGWLLFVLNLPFYVFAWLTLGPVFTLKTFAAVALLALWVQWLPLWLGFERLHPVLAAVLAGLLAGTGILMLLRHHASLGGIGILAVYLQKRLGWRAGVVQMGFDALLLLLAFTLLPPKQVLLSLLGALALNMVIAVNHRTGRYMGV</sequence>
<dbReference type="KEGG" id="cbaa:SRAA_1051"/>
<gene>
    <name evidence="7" type="ORF">SRAA_1051</name>
</gene>
<comment type="subcellular location">
    <subcellularLocation>
        <location evidence="1">Cell membrane</location>
        <topology evidence="1">Multi-pass membrane protein</topology>
    </subcellularLocation>
</comment>
<dbReference type="GO" id="GO:0005886">
    <property type="term" value="C:plasma membrane"/>
    <property type="evidence" value="ECO:0007669"/>
    <property type="project" value="UniProtKB-SubCell"/>
</dbReference>
<feature type="transmembrane region" description="Helical" evidence="6">
    <location>
        <begin position="182"/>
        <end position="199"/>
    </location>
</feature>
<dbReference type="AlphaFoldDB" id="A0A060NIV3"/>
<feature type="transmembrane region" description="Helical" evidence="6">
    <location>
        <begin position="116"/>
        <end position="134"/>
    </location>
</feature>
<keyword evidence="8" id="KW-1185">Reference proteome</keyword>
<dbReference type="HOGENOM" id="CLU_063199_3_0_4"/>
<keyword evidence="5 6" id="KW-0472">Membrane</keyword>
<evidence type="ECO:0000256" key="2">
    <source>
        <dbReference type="ARBA" id="ARBA00022475"/>
    </source>
</evidence>
<evidence type="ECO:0000256" key="6">
    <source>
        <dbReference type="SAM" id="Phobius"/>
    </source>
</evidence>
<evidence type="ECO:0000256" key="1">
    <source>
        <dbReference type="ARBA" id="ARBA00004651"/>
    </source>
</evidence>
<feature type="transmembrane region" description="Helical" evidence="6">
    <location>
        <begin position="90"/>
        <end position="110"/>
    </location>
</feature>
<evidence type="ECO:0000313" key="7">
    <source>
        <dbReference type="EMBL" id="BAO80905.1"/>
    </source>
</evidence>
<dbReference type="STRING" id="1458425.SRAA_1051"/>
<organism evidence="7 8">
    <name type="scientific">Serpentinimonas raichei</name>
    <dbReference type="NCBI Taxonomy" id="1458425"/>
    <lineage>
        <taxon>Bacteria</taxon>
        <taxon>Pseudomonadati</taxon>
        <taxon>Pseudomonadota</taxon>
        <taxon>Betaproteobacteria</taxon>
        <taxon>Burkholderiales</taxon>
        <taxon>Comamonadaceae</taxon>
        <taxon>Serpentinimonas</taxon>
    </lineage>
</organism>
<evidence type="ECO:0000256" key="5">
    <source>
        <dbReference type="ARBA" id="ARBA00023136"/>
    </source>
</evidence>